<dbReference type="InterPro" id="IPR003343">
    <property type="entry name" value="Big_2"/>
</dbReference>
<dbReference type="InterPro" id="IPR026444">
    <property type="entry name" value="Secre_tail"/>
</dbReference>
<dbReference type="InterPro" id="IPR008964">
    <property type="entry name" value="Invasin/intimin_cell_adhesion"/>
</dbReference>
<feature type="domain" description="BIG2" evidence="1">
    <location>
        <begin position="374"/>
        <end position="450"/>
    </location>
</feature>
<dbReference type="eggNOG" id="COG2730">
    <property type="taxonomic scope" value="Bacteria"/>
</dbReference>
<dbReference type="SUPFAM" id="SSF51445">
    <property type="entry name" value="(Trans)glycosidases"/>
    <property type="match status" value="1"/>
</dbReference>
<dbReference type="InterPro" id="IPR041438">
    <property type="entry name" value="CBM64"/>
</dbReference>
<dbReference type="eggNOG" id="COG5492">
    <property type="taxonomic scope" value="Bacteria"/>
</dbReference>
<dbReference type="AlphaFoldDB" id="W7Y9Y9"/>
<dbReference type="PANTHER" id="PTHR37398">
    <property type="entry name" value="ENDO-BETA-1,4-MANNANASE"/>
    <property type="match status" value="1"/>
</dbReference>
<dbReference type="Pfam" id="PF18666">
    <property type="entry name" value="CBM64"/>
    <property type="match status" value="1"/>
</dbReference>
<dbReference type="eggNOG" id="COG4733">
    <property type="taxonomic scope" value="Bacteria"/>
</dbReference>
<organism evidence="2 3">
    <name type="scientific">Saccharicrinis fermentans DSM 9555 = JCM 21142</name>
    <dbReference type="NCBI Taxonomy" id="869213"/>
    <lineage>
        <taxon>Bacteria</taxon>
        <taxon>Pseudomonadati</taxon>
        <taxon>Bacteroidota</taxon>
        <taxon>Bacteroidia</taxon>
        <taxon>Marinilabiliales</taxon>
        <taxon>Marinilabiliaceae</taxon>
        <taxon>Saccharicrinis</taxon>
    </lineage>
</organism>
<comment type="caution">
    <text evidence="2">The sequence shown here is derived from an EMBL/GenBank/DDBJ whole genome shotgun (WGS) entry which is preliminary data.</text>
</comment>
<proteinExistence type="predicted"/>
<evidence type="ECO:0000313" key="3">
    <source>
        <dbReference type="Proteomes" id="UP000019402"/>
    </source>
</evidence>
<dbReference type="NCBIfam" id="TIGR04183">
    <property type="entry name" value="Por_Secre_tail"/>
    <property type="match status" value="1"/>
</dbReference>
<name>W7Y9Y9_9BACT</name>
<keyword evidence="3" id="KW-1185">Reference proteome</keyword>
<gene>
    <name evidence="2" type="ORF">JCM21142_93856</name>
</gene>
<protein>
    <submittedName>
        <fullName evidence="2">Endo-beta-mannanase</fullName>
    </submittedName>
</protein>
<dbReference type="Gene3D" id="3.20.20.80">
    <property type="entry name" value="Glycosidases"/>
    <property type="match status" value="1"/>
</dbReference>
<dbReference type="Pfam" id="PF02368">
    <property type="entry name" value="Big_2"/>
    <property type="match status" value="1"/>
</dbReference>
<dbReference type="STRING" id="869213.GCA_000517085_02910"/>
<sequence length="634" mass="71428">MLQTTINEMKKIYLLVLACLFINIITAQKVKISGNKFTLNDKEIWFNGINTPWHLFGDFGRQDFVPEWWTEEFAKYKENNINLARVWVHMSGEFSPNIDATGKVTGTNDIFWDHMDHLMDVSEQNGVYLMPALFSFDITKDGYKTTAEWRKWIQSEANIQSYIDNVLIPLLKRYDNRPYLLAWEICNEPEWMFENTEHGPQSFTDVQKMHAMLAAAIHENSSKFVTTGSAAPKWNAPIYDDWGDNEGNMFSDEALSSCINNPEAYLDFYQFHWYPWQSEWMKSPFTMTTVEYGVDDKPVIVGESEGNDVCDKFICQTVSEMYESAFNNGFDGVCAWKTPQNDGHGTFENISKATNSFFSKYPNLIYPEGYEDVPVTGISLNIASVTIEEGKKEELEAILVPNNASDKRVEWSSSDATVATVDNGIITAVSVGECTVSVSSSDGNFSSNCIVTVTERDPTNSTNIELTYKHDGAGEFFWVTNENINYANSWNLDKLEINGVDYTNKWSNSMPDKINGTYEIYYVAQFNWSHVEIVGASKNASVSKSASVSNEDKGLLDNTIKLYPNPASSEVTVSGLSGIKIIKLLSISGETLLEQSMNGKSSLIISLDDYCNGVYFISFVSVDGKLTTKKLLIK</sequence>
<reference evidence="2 3" key="1">
    <citation type="journal article" date="2014" name="Genome Announc.">
        <title>Draft Genome Sequence of Cytophaga fermentans JCM 21142T, a Facultative Anaerobe Isolated from Marine Mud.</title>
        <authorList>
            <person name="Starns D."/>
            <person name="Oshima K."/>
            <person name="Suda W."/>
            <person name="Iino T."/>
            <person name="Yuki M."/>
            <person name="Inoue J."/>
            <person name="Kitamura K."/>
            <person name="Iida T."/>
            <person name="Darby A."/>
            <person name="Hattori M."/>
            <person name="Ohkuma M."/>
        </authorList>
    </citation>
    <scope>NUCLEOTIDE SEQUENCE [LARGE SCALE GENOMIC DNA]</scope>
    <source>
        <strain evidence="2 3">JCM 21142</strain>
    </source>
</reference>
<dbReference type="EMBL" id="BAMD01000070">
    <property type="protein sequence ID" value="GAF05132.1"/>
    <property type="molecule type" value="Genomic_DNA"/>
</dbReference>
<dbReference type="InterPro" id="IPR017853">
    <property type="entry name" value="GH"/>
</dbReference>
<dbReference type="SUPFAM" id="SSF49373">
    <property type="entry name" value="Invasin/intimin cell-adhesion fragments"/>
    <property type="match status" value="1"/>
</dbReference>
<accession>W7Y9Y9</accession>
<dbReference type="Proteomes" id="UP000019402">
    <property type="component" value="Unassembled WGS sequence"/>
</dbReference>
<evidence type="ECO:0000313" key="2">
    <source>
        <dbReference type="EMBL" id="GAF05132.1"/>
    </source>
</evidence>
<dbReference type="Gene3D" id="2.60.40.1080">
    <property type="match status" value="1"/>
</dbReference>
<evidence type="ECO:0000259" key="1">
    <source>
        <dbReference type="SMART" id="SM00635"/>
    </source>
</evidence>
<dbReference type="Pfam" id="PF18962">
    <property type="entry name" value="Por_Secre_tail"/>
    <property type="match status" value="1"/>
</dbReference>
<dbReference type="PANTHER" id="PTHR37398:SF3">
    <property type="entry name" value="GLYCOSIDE HYDROLASE FAMILY 5 DOMAIN-CONTAINING PROTEIN"/>
    <property type="match status" value="1"/>
</dbReference>
<dbReference type="SMART" id="SM00635">
    <property type="entry name" value="BID_2"/>
    <property type="match status" value="1"/>
</dbReference>